<organism evidence="9 10">
    <name type="scientific">Tunturiibacter lichenicola</name>
    <dbReference type="NCBI Taxonomy" id="2051959"/>
    <lineage>
        <taxon>Bacteria</taxon>
        <taxon>Pseudomonadati</taxon>
        <taxon>Acidobacteriota</taxon>
        <taxon>Terriglobia</taxon>
        <taxon>Terriglobales</taxon>
        <taxon>Acidobacteriaceae</taxon>
        <taxon>Tunturiibacter</taxon>
    </lineage>
</organism>
<reference evidence="9 10" key="1">
    <citation type="submission" date="2020-07" db="EMBL/GenBank/DDBJ databases">
        <title>Genomic Encyclopedia of Type Strains, Phase IV (KMG-V): Genome sequencing to study the core and pangenomes of soil and plant-associated prokaryotes.</title>
        <authorList>
            <person name="Whitman W."/>
        </authorList>
    </citation>
    <scope>NUCLEOTIDE SEQUENCE [LARGE SCALE GENOMIC DNA]</scope>
    <source>
        <strain evidence="9 10">M8UP22</strain>
    </source>
</reference>
<name>A0A852VKF3_9BACT</name>
<dbReference type="EC" id="4.2.1.1" evidence="2"/>
<dbReference type="InterPro" id="IPR001148">
    <property type="entry name" value="CA_dom"/>
</dbReference>
<protein>
    <recommendedName>
        <fullName evidence="2">carbonic anhydrase</fullName>
        <ecNumber evidence="2">4.2.1.1</ecNumber>
    </recommendedName>
</protein>
<dbReference type="Proteomes" id="UP000564385">
    <property type="component" value="Unassembled WGS sequence"/>
</dbReference>
<proteinExistence type="inferred from homology"/>
<sequence>MKKRFALVLFLVCTWGEFPAHAQIVAAAAGVDADDFAYTGDKGPGFWAELHDKHGKDFLACAPSPSARQSPIDINTVVEDPGLGPLEVRFVQAPFVLKNLGYTIQATPAFGSSLTLDGRSYSLLQFHFHTLSEHTVAGRHGVMELHLVFKHSDADFAVIGVLYRVGRPNAFLKTLIEAGLPEKTTSPDVAVMPDLEKALTDASQYFTYPGSLTTPPCSPVVTWLVLKQWAELSPEQFEAFRKILGNDFRPLQNPNSRVVHATVRRWPFDAVQPSTTP</sequence>
<dbReference type="PROSITE" id="PS51144">
    <property type="entry name" value="ALPHA_CA_2"/>
    <property type="match status" value="1"/>
</dbReference>
<dbReference type="Pfam" id="PF00194">
    <property type="entry name" value="Carb_anhydrase"/>
    <property type="match status" value="1"/>
</dbReference>
<feature type="domain" description="Alpha-carbonic anhydrase" evidence="8">
    <location>
        <begin position="34"/>
        <end position="263"/>
    </location>
</feature>
<evidence type="ECO:0000256" key="2">
    <source>
        <dbReference type="ARBA" id="ARBA00012925"/>
    </source>
</evidence>
<evidence type="ECO:0000256" key="1">
    <source>
        <dbReference type="ARBA" id="ARBA00010718"/>
    </source>
</evidence>
<keyword evidence="4" id="KW-0862">Zinc</keyword>
<evidence type="ECO:0000256" key="4">
    <source>
        <dbReference type="ARBA" id="ARBA00022833"/>
    </source>
</evidence>
<comment type="similarity">
    <text evidence="1">Belongs to the alpha-carbonic anhydrase family.</text>
</comment>
<dbReference type="GO" id="GO:0008270">
    <property type="term" value="F:zinc ion binding"/>
    <property type="evidence" value="ECO:0007669"/>
    <property type="project" value="InterPro"/>
</dbReference>
<accession>A0A852VKF3</accession>
<dbReference type="PANTHER" id="PTHR18952:SF265">
    <property type="entry name" value="CARBONIC ANHYDRASE"/>
    <property type="match status" value="1"/>
</dbReference>
<comment type="caution">
    <text evidence="9">The sequence shown here is derived from an EMBL/GenBank/DDBJ whole genome shotgun (WGS) entry which is preliminary data.</text>
</comment>
<comment type="catalytic activity">
    <reaction evidence="6">
        <text>hydrogencarbonate + H(+) = CO2 + H2O</text>
        <dbReference type="Rhea" id="RHEA:10748"/>
        <dbReference type="ChEBI" id="CHEBI:15377"/>
        <dbReference type="ChEBI" id="CHEBI:15378"/>
        <dbReference type="ChEBI" id="CHEBI:16526"/>
        <dbReference type="ChEBI" id="CHEBI:17544"/>
        <dbReference type="EC" id="4.2.1.1"/>
    </reaction>
</comment>
<evidence type="ECO:0000256" key="7">
    <source>
        <dbReference type="SAM" id="SignalP"/>
    </source>
</evidence>
<dbReference type="EMBL" id="JACCCU010000001">
    <property type="protein sequence ID" value="NYF89932.1"/>
    <property type="molecule type" value="Genomic_DNA"/>
</dbReference>
<keyword evidence="5 9" id="KW-0456">Lyase</keyword>
<keyword evidence="3" id="KW-0479">Metal-binding</keyword>
<dbReference type="CDD" id="cd03124">
    <property type="entry name" value="alpha_CA_prokaryotic_like"/>
    <property type="match status" value="1"/>
</dbReference>
<dbReference type="GO" id="GO:0004089">
    <property type="term" value="F:carbonate dehydratase activity"/>
    <property type="evidence" value="ECO:0007669"/>
    <property type="project" value="UniProtKB-EC"/>
</dbReference>
<dbReference type="Gene3D" id="3.10.200.10">
    <property type="entry name" value="Alpha carbonic anhydrase"/>
    <property type="match status" value="1"/>
</dbReference>
<evidence type="ECO:0000256" key="3">
    <source>
        <dbReference type="ARBA" id="ARBA00022723"/>
    </source>
</evidence>
<keyword evidence="7" id="KW-0732">Signal</keyword>
<dbReference type="SUPFAM" id="SSF51069">
    <property type="entry name" value="Carbonic anhydrase"/>
    <property type="match status" value="1"/>
</dbReference>
<gene>
    <name evidence="9" type="ORF">HDF08_001999</name>
</gene>
<dbReference type="InterPro" id="IPR023561">
    <property type="entry name" value="Carbonic_anhydrase_a-class"/>
</dbReference>
<evidence type="ECO:0000313" key="10">
    <source>
        <dbReference type="Proteomes" id="UP000564385"/>
    </source>
</evidence>
<evidence type="ECO:0000259" key="8">
    <source>
        <dbReference type="PROSITE" id="PS51144"/>
    </source>
</evidence>
<dbReference type="PANTHER" id="PTHR18952">
    <property type="entry name" value="CARBONIC ANHYDRASE"/>
    <property type="match status" value="1"/>
</dbReference>
<dbReference type="AlphaFoldDB" id="A0A852VKF3"/>
<dbReference type="InterPro" id="IPR036398">
    <property type="entry name" value="CA_dom_sf"/>
</dbReference>
<dbReference type="InterPro" id="IPR041891">
    <property type="entry name" value="Alpha_CA_prokaryot-like"/>
</dbReference>
<evidence type="ECO:0000256" key="6">
    <source>
        <dbReference type="ARBA" id="ARBA00048348"/>
    </source>
</evidence>
<evidence type="ECO:0000313" key="9">
    <source>
        <dbReference type="EMBL" id="NYF89932.1"/>
    </source>
</evidence>
<feature type="signal peptide" evidence="7">
    <location>
        <begin position="1"/>
        <end position="22"/>
    </location>
</feature>
<dbReference type="SMART" id="SM01057">
    <property type="entry name" value="Carb_anhydrase"/>
    <property type="match status" value="1"/>
</dbReference>
<evidence type="ECO:0000256" key="5">
    <source>
        <dbReference type="ARBA" id="ARBA00023239"/>
    </source>
</evidence>
<feature type="chain" id="PRO_5032762655" description="carbonic anhydrase" evidence="7">
    <location>
        <begin position="23"/>
        <end position="277"/>
    </location>
</feature>